<evidence type="ECO:0000256" key="5">
    <source>
        <dbReference type="SAM" id="Phobius"/>
    </source>
</evidence>
<dbReference type="CDD" id="cd07042">
    <property type="entry name" value="STAS_SulP_like_sulfate_transporter"/>
    <property type="match status" value="1"/>
</dbReference>
<keyword evidence="3 5" id="KW-1133">Transmembrane helix</keyword>
<dbReference type="InterPro" id="IPR001902">
    <property type="entry name" value="SLC26A/SulP_fam"/>
</dbReference>
<evidence type="ECO:0000256" key="4">
    <source>
        <dbReference type="ARBA" id="ARBA00023136"/>
    </source>
</evidence>
<protein>
    <submittedName>
        <fullName evidence="7">Sulfate permease, SulP family</fullName>
    </submittedName>
</protein>
<feature type="transmembrane region" description="Helical" evidence="5">
    <location>
        <begin position="207"/>
        <end position="231"/>
    </location>
</feature>
<dbReference type="EMBL" id="FRAA01000010">
    <property type="protein sequence ID" value="SHK87079.1"/>
    <property type="molecule type" value="Genomic_DNA"/>
</dbReference>
<feature type="transmembrane region" description="Helical" evidence="5">
    <location>
        <begin position="290"/>
        <end position="306"/>
    </location>
</feature>
<dbReference type="NCBIfam" id="TIGR00815">
    <property type="entry name" value="sulP"/>
    <property type="match status" value="1"/>
</dbReference>
<dbReference type="PROSITE" id="PS50801">
    <property type="entry name" value="STAS"/>
    <property type="match status" value="1"/>
</dbReference>
<dbReference type="Pfam" id="PF00916">
    <property type="entry name" value="Sulfate_transp"/>
    <property type="match status" value="1"/>
</dbReference>
<dbReference type="InterPro" id="IPR036513">
    <property type="entry name" value="STAS_dom_sf"/>
</dbReference>
<feature type="transmembrane region" description="Helical" evidence="5">
    <location>
        <begin position="49"/>
        <end position="65"/>
    </location>
</feature>
<feature type="domain" description="STAS" evidence="6">
    <location>
        <begin position="439"/>
        <end position="553"/>
    </location>
</feature>
<feature type="transmembrane region" description="Helical" evidence="5">
    <location>
        <begin position="98"/>
        <end position="119"/>
    </location>
</feature>
<sequence length="566" mass="61472">MRKILPIIDVLRNYDVSGLKGDAVAGVTAGVMMVPQGMAYAMIAGLPPVYGLYAAIFPQVVYAWFGTSRQLSVGPVAMDSLLVATGISALAVAGTSDYIGLAILLALMIGLLQLAMGVFRLGFLTNFLSRPVIAGFTSAAVFVIAINHLKHLTGVELISGKYLHDIVIDLMFRIDEINGWTLLIGLTGMVLIVVLKRWSPKLPTGLILVVVSAGVVYGFRLDTLGVAIVGYVPEGLPSVAIPTWDLEQVRALAPMALTLAFIGFIEAYSIGRTLQYKHKNEYEVKANKELIALGLGNMIGSLFSSFPTTGSFSRSAVNDAAGAKTTVALFFSALVVLLVLLFLTPLFYYLPSAILASIIIVSVLGLIDIEEVKTLWHTDKYDFAMLMVSFVGTIMFGIEWGILFGVLLSLVVLIYKASIPHIAELGQIEGTRFFRNIKRFDQAYDRPDVGIIRFDARLFFANVSALQETIRTILAKKPEMKLFVIDAQSISDIDSTAISALRDIHVDMQNRGITLKLTSIIGPVRDKLYRCGLADQIGLENIHESIAAAINSGQESDLPFQSNSLK</sequence>
<proteinExistence type="predicted"/>
<evidence type="ECO:0000313" key="7">
    <source>
        <dbReference type="EMBL" id="SHK87079.1"/>
    </source>
</evidence>
<keyword evidence="2 5" id="KW-0812">Transmembrane</keyword>
<dbReference type="Pfam" id="PF01740">
    <property type="entry name" value="STAS"/>
    <property type="match status" value="1"/>
</dbReference>
<dbReference type="STRING" id="156994.SAMN04488028_11069"/>
<dbReference type="InterPro" id="IPR018045">
    <property type="entry name" value="S04_transporter_CS"/>
</dbReference>
<keyword evidence="8" id="KW-1185">Reference proteome</keyword>
<dbReference type="AlphaFoldDB" id="A0A1M6W047"/>
<dbReference type="GO" id="GO:0008271">
    <property type="term" value="F:secondary active sulfate transmembrane transporter activity"/>
    <property type="evidence" value="ECO:0007669"/>
    <property type="project" value="InterPro"/>
</dbReference>
<keyword evidence="4 5" id="KW-0472">Membrane</keyword>
<dbReference type="GO" id="GO:0016020">
    <property type="term" value="C:membrane"/>
    <property type="evidence" value="ECO:0007669"/>
    <property type="project" value="UniProtKB-SubCell"/>
</dbReference>
<dbReference type="InterPro" id="IPR011547">
    <property type="entry name" value="SLC26A/SulP_dom"/>
</dbReference>
<feature type="transmembrane region" description="Helical" evidence="5">
    <location>
        <begin position="326"/>
        <end position="343"/>
    </location>
</feature>
<evidence type="ECO:0000256" key="3">
    <source>
        <dbReference type="ARBA" id="ARBA00022989"/>
    </source>
</evidence>
<dbReference type="SUPFAM" id="SSF52091">
    <property type="entry name" value="SpoIIaa-like"/>
    <property type="match status" value="1"/>
</dbReference>
<accession>A0A1M6W047</accession>
<feature type="transmembrane region" description="Helical" evidence="5">
    <location>
        <begin position="348"/>
        <end position="367"/>
    </location>
</feature>
<feature type="transmembrane region" description="Helical" evidence="5">
    <location>
        <begin position="177"/>
        <end position="195"/>
    </location>
</feature>
<feature type="transmembrane region" description="Helical" evidence="5">
    <location>
        <begin position="251"/>
        <end position="270"/>
    </location>
</feature>
<dbReference type="Proteomes" id="UP000184474">
    <property type="component" value="Unassembled WGS sequence"/>
</dbReference>
<feature type="transmembrane region" description="Helical" evidence="5">
    <location>
        <begin position="387"/>
        <end position="415"/>
    </location>
</feature>
<evidence type="ECO:0000259" key="6">
    <source>
        <dbReference type="PROSITE" id="PS50801"/>
    </source>
</evidence>
<dbReference type="PROSITE" id="PS01130">
    <property type="entry name" value="SLC26A"/>
    <property type="match status" value="1"/>
</dbReference>
<dbReference type="Gene3D" id="3.30.750.24">
    <property type="entry name" value="STAS domain"/>
    <property type="match status" value="1"/>
</dbReference>
<name>A0A1M6W047_REIAG</name>
<dbReference type="InterPro" id="IPR002645">
    <property type="entry name" value="STAS_dom"/>
</dbReference>
<feature type="transmembrane region" description="Helical" evidence="5">
    <location>
        <begin position="131"/>
        <end position="149"/>
    </location>
</feature>
<dbReference type="RefSeq" id="WP_073125138.1">
    <property type="nucleotide sequence ID" value="NZ_FRAA01000010.1"/>
</dbReference>
<dbReference type="PANTHER" id="PTHR11814">
    <property type="entry name" value="SULFATE TRANSPORTER"/>
    <property type="match status" value="1"/>
</dbReference>
<evidence type="ECO:0000256" key="1">
    <source>
        <dbReference type="ARBA" id="ARBA00004141"/>
    </source>
</evidence>
<reference evidence="8" key="1">
    <citation type="submission" date="2016-11" db="EMBL/GenBank/DDBJ databases">
        <authorList>
            <person name="Varghese N."/>
            <person name="Submissions S."/>
        </authorList>
    </citation>
    <scope>NUCLEOTIDE SEQUENCE [LARGE SCALE GENOMIC DNA]</scope>
    <source>
        <strain evidence="8">DSM 26134</strain>
    </source>
</reference>
<evidence type="ECO:0000256" key="2">
    <source>
        <dbReference type="ARBA" id="ARBA00022692"/>
    </source>
</evidence>
<organism evidence="7 8">
    <name type="scientific">Reichenbachiella agariperforans</name>
    <dbReference type="NCBI Taxonomy" id="156994"/>
    <lineage>
        <taxon>Bacteria</taxon>
        <taxon>Pseudomonadati</taxon>
        <taxon>Bacteroidota</taxon>
        <taxon>Cytophagia</taxon>
        <taxon>Cytophagales</taxon>
        <taxon>Reichenbachiellaceae</taxon>
        <taxon>Reichenbachiella</taxon>
    </lineage>
</organism>
<feature type="transmembrane region" description="Helical" evidence="5">
    <location>
        <begin position="72"/>
        <end position="92"/>
    </location>
</feature>
<evidence type="ECO:0000313" key="8">
    <source>
        <dbReference type="Proteomes" id="UP000184474"/>
    </source>
</evidence>
<gene>
    <name evidence="7" type="ORF">SAMN04488028_11069</name>
</gene>
<comment type="subcellular location">
    <subcellularLocation>
        <location evidence="1">Membrane</location>
        <topology evidence="1">Multi-pass membrane protein</topology>
    </subcellularLocation>
</comment>